<evidence type="ECO:0000259" key="6">
    <source>
        <dbReference type="Pfam" id="PF03404"/>
    </source>
</evidence>
<feature type="domain" description="Moybdenum cofactor oxidoreductase dimerisation" evidence="6">
    <location>
        <begin position="287"/>
        <end position="404"/>
    </location>
</feature>
<evidence type="ECO:0000256" key="2">
    <source>
        <dbReference type="ARBA" id="ARBA00022505"/>
    </source>
</evidence>
<dbReference type="InterPro" id="IPR036374">
    <property type="entry name" value="OxRdtase_Mopterin-bd_sf"/>
</dbReference>
<gene>
    <name evidence="7" type="ORF">HB375_04890</name>
</gene>
<evidence type="ECO:0000313" key="7">
    <source>
        <dbReference type="EMBL" id="NIX75952.1"/>
    </source>
</evidence>
<keyword evidence="2" id="KW-0500">Molybdenum</keyword>
<evidence type="ECO:0000256" key="3">
    <source>
        <dbReference type="ARBA" id="ARBA00022723"/>
    </source>
</evidence>
<reference evidence="7 8" key="1">
    <citation type="submission" date="2020-03" db="EMBL/GenBank/DDBJ databases">
        <title>The genome sequence of Microvirga sp. c23x22.</title>
        <authorList>
            <person name="Zhang X."/>
        </authorList>
    </citation>
    <scope>NUCLEOTIDE SEQUENCE [LARGE SCALE GENOMIC DNA]</scope>
    <source>
        <strain evidence="8">c23x22</strain>
    </source>
</reference>
<dbReference type="InterPro" id="IPR014756">
    <property type="entry name" value="Ig_E-set"/>
</dbReference>
<keyword evidence="3" id="KW-0479">Metal-binding</keyword>
<dbReference type="Pfam" id="PF03404">
    <property type="entry name" value="Mo-co_dimer"/>
    <property type="match status" value="1"/>
</dbReference>
<keyword evidence="4" id="KW-0560">Oxidoreductase</keyword>
<dbReference type="RefSeq" id="WP_167671870.1">
    <property type="nucleotide sequence ID" value="NZ_JAATJS010000002.1"/>
</dbReference>
<dbReference type="SUPFAM" id="SSF81296">
    <property type="entry name" value="E set domains"/>
    <property type="match status" value="1"/>
</dbReference>
<dbReference type="PRINTS" id="PR00407">
    <property type="entry name" value="EUMOPTERIN"/>
</dbReference>
<evidence type="ECO:0000259" key="5">
    <source>
        <dbReference type="Pfam" id="PF00174"/>
    </source>
</evidence>
<evidence type="ECO:0000256" key="1">
    <source>
        <dbReference type="ARBA" id="ARBA00001924"/>
    </source>
</evidence>
<organism evidence="7 8">
    <name type="scientific">Microvirga terricola</name>
    <dbReference type="NCBI Taxonomy" id="2719797"/>
    <lineage>
        <taxon>Bacteria</taxon>
        <taxon>Pseudomonadati</taxon>
        <taxon>Pseudomonadota</taxon>
        <taxon>Alphaproteobacteria</taxon>
        <taxon>Hyphomicrobiales</taxon>
        <taxon>Methylobacteriaceae</taxon>
        <taxon>Microvirga</taxon>
    </lineage>
</organism>
<protein>
    <submittedName>
        <fullName evidence="7">Molybdopterin-dependent oxidoreductase</fullName>
    </submittedName>
</protein>
<evidence type="ECO:0000256" key="4">
    <source>
        <dbReference type="ARBA" id="ARBA00023002"/>
    </source>
</evidence>
<keyword evidence="8" id="KW-1185">Reference proteome</keyword>
<sequence>MATRRSFMIGATLAAPALLRKAVAAEGLGLDPHLPAGTLSEAALEALPGKVPLIKLSYRPPNYETPLRYFNDLFTPNDAFFVRYHLSDIPEVDPNTWGLTIGGDAAAKPFELTLDALKRDFAPIEIAALCQCAGNRRGLFDPHVPGVEWGYGAMGNARWKGVRLKDILERANLAKETIEISFQGTDGPAFDKTPHFVKSIPIWKALDPDTLVAYEMNGQALPHFNGAPARIVVPGWAGTYWMKHVTRITARSTPEDNFWMKAAYRIPTGKFPLVQRFLSQETVASTPITEMVVNSVITAPAAGDAVRMGSTLTVKGVAWDGGYGITSVEVSTDEGQSWARATLGPDVGRYSFRPWTFQVRATSKGPLTLMARASNAIGQTQTSALIQNPAGYHHNLMHRVSVTVA</sequence>
<proteinExistence type="predicted"/>
<dbReference type="Gene3D" id="3.90.420.10">
    <property type="entry name" value="Oxidoreductase, molybdopterin-binding domain"/>
    <property type="match status" value="1"/>
</dbReference>
<evidence type="ECO:0000313" key="8">
    <source>
        <dbReference type="Proteomes" id="UP000707352"/>
    </source>
</evidence>
<name>A0ABX0V8D0_9HYPH</name>
<comment type="caution">
    <text evidence="7">The sequence shown here is derived from an EMBL/GenBank/DDBJ whole genome shotgun (WGS) entry which is preliminary data.</text>
</comment>
<comment type="cofactor">
    <cofactor evidence="1">
        <name>Mo-molybdopterin</name>
        <dbReference type="ChEBI" id="CHEBI:71302"/>
    </cofactor>
</comment>
<dbReference type="PANTHER" id="PTHR19372:SF7">
    <property type="entry name" value="SULFITE OXIDASE, MITOCHONDRIAL"/>
    <property type="match status" value="1"/>
</dbReference>
<dbReference type="Pfam" id="PF00174">
    <property type="entry name" value="Oxidored_molyb"/>
    <property type="match status" value="1"/>
</dbReference>
<dbReference type="SUPFAM" id="SSF56524">
    <property type="entry name" value="Oxidoreductase molybdopterin-binding domain"/>
    <property type="match status" value="1"/>
</dbReference>
<dbReference type="InterPro" id="IPR008335">
    <property type="entry name" value="Mopterin_OxRdtase_euk"/>
</dbReference>
<dbReference type="Proteomes" id="UP000707352">
    <property type="component" value="Unassembled WGS sequence"/>
</dbReference>
<accession>A0ABX0V8D0</accession>
<dbReference type="EMBL" id="JAATJS010000002">
    <property type="protein sequence ID" value="NIX75952.1"/>
    <property type="molecule type" value="Genomic_DNA"/>
</dbReference>
<dbReference type="InterPro" id="IPR000572">
    <property type="entry name" value="OxRdtase_Mopterin-bd_dom"/>
</dbReference>
<feature type="domain" description="Oxidoreductase molybdopterin-binding" evidence="5">
    <location>
        <begin position="88"/>
        <end position="259"/>
    </location>
</feature>
<dbReference type="Gene3D" id="2.60.40.650">
    <property type="match status" value="1"/>
</dbReference>
<dbReference type="InterPro" id="IPR005066">
    <property type="entry name" value="MoCF_OxRdtse_dimer"/>
</dbReference>
<dbReference type="PANTHER" id="PTHR19372">
    <property type="entry name" value="SULFITE REDUCTASE"/>
    <property type="match status" value="1"/>
</dbReference>